<dbReference type="AlphaFoldDB" id="A0A8J7W7M4"/>
<proteinExistence type="predicted"/>
<keyword evidence="3" id="KW-1185">Reference proteome</keyword>
<evidence type="ECO:0000256" key="1">
    <source>
        <dbReference type="SAM" id="Phobius"/>
    </source>
</evidence>
<keyword evidence="1" id="KW-1133">Transmembrane helix</keyword>
<feature type="transmembrane region" description="Helical" evidence="1">
    <location>
        <begin position="78"/>
        <end position="102"/>
    </location>
</feature>
<accession>A0A8J7W7M4</accession>
<comment type="caution">
    <text evidence="2">The sequence shown here is derived from an EMBL/GenBank/DDBJ whole genome shotgun (WGS) entry which is preliminary data.</text>
</comment>
<sequence>MSTTDKRWMIGLILLCCIVASNGIVYASDHLVEDREIELSHALLSVTETGKAIQTASEKSIQGDTVAYSGSESAFSVFYHPVLLAGTLLGVAILFVIGYYLIRKWRVKGNK</sequence>
<protein>
    <submittedName>
        <fullName evidence="2">Uncharacterized protein</fullName>
    </submittedName>
</protein>
<reference evidence="2" key="1">
    <citation type="submission" date="2014-12" db="EMBL/GenBank/DDBJ databases">
        <authorList>
            <person name="Huang H.-H."/>
            <person name="Chen S.-C."/>
            <person name="Lai M.-C."/>
        </authorList>
    </citation>
    <scope>NUCLEOTIDE SEQUENCE</scope>
    <source>
        <strain evidence="2">K1F9705b</strain>
    </source>
</reference>
<evidence type="ECO:0000313" key="2">
    <source>
        <dbReference type="EMBL" id="MBR1369994.1"/>
    </source>
</evidence>
<dbReference type="EMBL" id="JWHL01000030">
    <property type="protein sequence ID" value="MBR1369994.1"/>
    <property type="molecule type" value="Genomic_DNA"/>
</dbReference>
<keyword evidence="1" id="KW-0472">Membrane</keyword>
<dbReference type="Proteomes" id="UP000730161">
    <property type="component" value="Unassembled WGS sequence"/>
</dbReference>
<gene>
    <name evidence="2" type="ORF">RJ53_11100</name>
</gene>
<name>A0A8J7W7M4_9EURY</name>
<keyword evidence="1" id="KW-0812">Transmembrane</keyword>
<organism evidence="2 3">
    <name type="scientific">Methanocalculus chunghsingensis</name>
    <dbReference type="NCBI Taxonomy" id="156457"/>
    <lineage>
        <taxon>Archaea</taxon>
        <taxon>Methanobacteriati</taxon>
        <taxon>Methanobacteriota</taxon>
        <taxon>Stenosarchaea group</taxon>
        <taxon>Methanomicrobia</taxon>
        <taxon>Methanomicrobiales</taxon>
        <taxon>Methanocalculaceae</taxon>
        <taxon>Methanocalculus</taxon>
    </lineage>
</organism>
<evidence type="ECO:0000313" key="3">
    <source>
        <dbReference type="Proteomes" id="UP000730161"/>
    </source>
</evidence>